<evidence type="ECO:0000259" key="2">
    <source>
        <dbReference type="SMART" id="SM00479"/>
    </source>
</evidence>
<dbReference type="InterPro" id="IPR036397">
    <property type="entry name" value="RNaseH_sf"/>
</dbReference>
<evidence type="ECO:0000313" key="4">
    <source>
        <dbReference type="Proteomes" id="UP000000268"/>
    </source>
</evidence>
<dbReference type="Gene3D" id="3.30.420.10">
    <property type="entry name" value="Ribonuclease H-like superfamily/Ribonuclease H"/>
    <property type="match status" value="1"/>
</dbReference>
<keyword evidence="1 3" id="KW-0269">Exonuclease</keyword>
<dbReference type="SUPFAM" id="SSF53098">
    <property type="entry name" value="Ribonuclease H-like"/>
    <property type="match status" value="1"/>
</dbReference>
<keyword evidence="1 3" id="KW-0378">Hydrolase</keyword>
<feature type="domain" description="Exonuclease" evidence="2">
    <location>
        <begin position="9"/>
        <end position="168"/>
    </location>
</feature>
<dbReference type="InterPro" id="IPR013520">
    <property type="entry name" value="Ribonucl_H"/>
</dbReference>
<dbReference type="PANTHER" id="PTHR30231:SF42">
    <property type="entry name" value="EXONUCLEASE"/>
    <property type="match status" value="1"/>
</dbReference>
<proteinExistence type="predicted"/>
<organism evidence="3 4">
    <name type="scientific">Acaryochloris marina (strain MBIC 11017)</name>
    <dbReference type="NCBI Taxonomy" id="329726"/>
    <lineage>
        <taxon>Bacteria</taxon>
        <taxon>Bacillati</taxon>
        <taxon>Cyanobacteriota</taxon>
        <taxon>Cyanophyceae</taxon>
        <taxon>Acaryochloridales</taxon>
        <taxon>Acaryochloridaceae</taxon>
        <taxon>Acaryochloris</taxon>
    </lineage>
</organism>
<dbReference type="eggNOG" id="COG0847">
    <property type="taxonomic scope" value="Bacteria"/>
</dbReference>
<evidence type="ECO:0000313" key="3">
    <source>
        <dbReference type="EMBL" id="ABW27411.1"/>
    </source>
</evidence>
<protein>
    <submittedName>
        <fullName evidence="3">Exonuclease</fullName>
    </submittedName>
</protein>
<dbReference type="InterPro" id="IPR012337">
    <property type="entry name" value="RNaseH-like_sf"/>
</dbReference>
<dbReference type="PANTHER" id="PTHR30231">
    <property type="entry name" value="DNA POLYMERASE III SUBUNIT EPSILON"/>
    <property type="match status" value="1"/>
</dbReference>
<dbReference type="Pfam" id="PF00929">
    <property type="entry name" value="RNase_T"/>
    <property type="match status" value="1"/>
</dbReference>
<dbReference type="CDD" id="cd06130">
    <property type="entry name" value="DNA_pol_III_epsilon_like"/>
    <property type="match status" value="1"/>
</dbReference>
<dbReference type="OrthoDB" id="530627at2"/>
<dbReference type="GO" id="GO:0003676">
    <property type="term" value="F:nucleic acid binding"/>
    <property type="evidence" value="ECO:0007669"/>
    <property type="project" value="InterPro"/>
</dbReference>
<dbReference type="AlphaFoldDB" id="B0C364"/>
<gene>
    <name evidence="3" type="ordered locus">AM1_2401</name>
</gene>
<reference evidence="3 4" key="1">
    <citation type="journal article" date="2008" name="Proc. Natl. Acad. Sci. U.S.A.">
        <title>Niche adaptation and genome expansion in the chlorophyll d-producing cyanobacterium Acaryochloris marina.</title>
        <authorList>
            <person name="Swingley W.D."/>
            <person name="Chen M."/>
            <person name="Cheung P.C."/>
            <person name="Conrad A.L."/>
            <person name="Dejesa L.C."/>
            <person name="Hao J."/>
            <person name="Honchak B.M."/>
            <person name="Karbach L.E."/>
            <person name="Kurdoglu A."/>
            <person name="Lahiri S."/>
            <person name="Mastrian S.D."/>
            <person name="Miyashita H."/>
            <person name="Page L."/>
            <person name="Ramakrishna P."/>
            <person name="Satoh S."/>
            <person name="Sattley W.M."/>
            <person name="Shimada Y."/>
            <person name="Taylor H.L."/>
            <person name="Tomo T."/>
            <person name="Tsuchiya T."/>
            <person name="Wang Z.T."/>
            <person name="Raymond J."/>
            <person name="Mimuro M."/>
            <person name="Blankenship R.E."/>
            <person name="Touchman J.W."/>
        </authorList>
    </citation>
    <scope>NUCLEOTIDE SEQUENCE [LARGE SCALE GENOMIC DNA]</scope>
    <source>
        <strain evidence="4">MBIC 11017</strain>
    </source>
</reference>
<dbReference type="RefSeq" id="WP_012162879.1">
    <property type="nucleotide sequence ID" value="NC_009925.1"/>
</dbReference>
<evidence type="ECO:0000256" key="1">
    <source>
        <dbReference type="ARBA" id="ARBA00022839"/>
    </source>
</evidence>
<dbReference type="STRING" id="329726.AM1_2401"/>
<dbReference type="GO" id="GO:0005829">
    <property type="term" value="C:cytosol"/>
    <property type="evidence" value="ECO:0007669"/>
    <property type="project" value="TreeGrafter"/>
</dbReference>
<sequence length="168" mass="19030">MRKEASSGNFVAIDFETADYQRDSACAIGVIRVENDQIVDRSHFLIRPPRQKFQFTYIHGITWSDVKHHPTFAELWPNLQPKFAGSDFVAAHNANFDRSVLNACCQAAELDPMPLPFLCTVKLAREVWNIRPTKLPNVCEFLDIPLQHHQALSDAEACAKIVIAARQQ</sequence>
<dbReference type="FunFam" id="3.30.420.10:FF:000045">
    <property type="entry name" value="3'-5' exonuclease DinG"/>
    <property type="match status" value="1"/>
</dbReference>
<name>B0C364_ACAM1</name>
<keyword evidence="1 3" id="KW-0540">Nuclease</keyword>
<dbReference type="HOGENOM" id="CLU_047806_14_1_3"/>
<dbReference type="Proteomes" id="UP000000268">
    <property type="component" value="Chromosome"/>
</dbReference>
<dbReference type="EMBL" id="CP000828">
    <property type="protein sequence ID" value="ABW27411.1"/>
    <property type="molecule type" value="Genomic_DNA"/>
</dbReference>
<dbReference type="SMART" id="SM00479">
    <property type="entry name" value="EXOIII"/>
    <property type="match status" value="1"/>
</dbReference>
<dbReference type="KEGG" id="amr:AM1_2401"/>
<accession>B0C364</accession>
<dbReference type="GO" id="GO:0008408">
    <property type="term" value="F:3'-5' exonuclease activity"/>
    <property type="evidence" value="ECO:0007669"/>
    <property type="project" value="TreeGrafter"/>
</dbReference>
<keyword evidence="4" id="KW-1185">Reference proteome</keyword>